<dbReference type="Proteomes" id="UP000035287">
    <property type="component" value="Chromosome"/>
</dbReference>
<dbReference type="Gene3D" id="2.40.160.20">
    <property type="match status" value="1"/>
</dbReference>
<comment type="similarity">
    <text evidence="1">Belongs to the OmpW/AlkL family.</text>
</comment>
<evidence type="ECO:0000313" key="3">
    <source>
        <dbReference type="Proteomes" id="UP000035287"/>
    </source>
</evidence>
<evidence type="ECO:0000256" key="1">
    <source>
        <dbReference type="ARBA" id="ARBA00009330"/>
    </source>
</evidence>
<dbReference type="RefSeq" id="WP_047820215.1">
    <property type="nucleotide sequence ID" value="NZ_CP011770.1"/>
</dbReference>
<dbReference type="KEGG" id="cna:AB433_05300"/>
<dbReference type="EMBL" id="CP011770">
    <property type="protein sequence ID" value="AKM09527.1"/>
    <property type="molecule type" value="Genomic_DNA"/>
</dbReference>
<name>A0A0G3XEE5_9SPHN</name>
<dbReference type="SUPFAM" id="SSF56925">
    <property type="entry name" value="OMPA-like"/>
    <property type="match status" value="1"/>
</dbReference>
<dbReference type="GO" id="GO:0055085">
    <property type="term" value="P:transmembrane transport"/>
    <property type="evidence" value="ECO:0007669"/>
    <property type="project" value="TreeGrafter"/>
</dbReference>
<dbReference type="GO" id="GO:0019867">
    <property type="term" value="C:outer membrane"/>
    <property type="evidence" value="ECO:0007669"/>
    <property type="project" value="InterPro"/>
</dbReference>
<dbReference type="InterPro" id="IPR011250">
    <property type="entry name" value="OMP/PagP_B-barrel"/>
</dbReference>
<dbReference type="PATRIC" id="fig|1348774.3.peg.1112"/>
<sequence length="223" mass="23752">MKKFVLAASAAMAAAMIPGAAHAGNPDGKFQFKLMGTAVLPDGELTDVDPGGVLPDGSDTKADNNVVPTVVFEYFLTPNVSLETYCCVTKHNVTGAGALEGAEIVDDIYLIPATVTAKYHFTEGPFKPYIGAGPTYFLYLKDKAGSAAQGLGVDDVDIDDEFGFVLQAGVDFRLNDKGLGLSIDAKRYFIDATARYYADGEEVLKTEHNLDPWVVSAGLALRM</sequence>
<dbReference type="InterPro" id="IPR005618">
    <property type="entry name" value="OMPW"/>
</dbReference>
<evidence type="ECO:0000313" key="2">
    <source>
        <dbReference type="EMBL" id="AKM09527.1"/>
    </source>
</evidence>
<protein>
    <submittedName>
        <fullName evidence="2">Membrane protein</fullName>
    </submittedName>
</protein>
<organism evidence="2 3">
    <name type="scientific">Croceicoccus naphthovorans</name>
    <dbReference type="NCBI Taxonomy" id="1348774"/>
    <lineage>
        <taxon>Bacteria</taxon>
        <taxon>Pseudomonadati</taxon>
        <taxon>Pseudomonadota</taxon>
        <taxon>Alphaproteobacteria</taxon>
        <taxon>Sphingomonadales</taxon>
        <taxon>Erythrobacteraceae</taxon>
        <taxon>Croceicoccus</taxon>
    </lineage>
</organism>
<accession>A0A0G3XEE5</accession>
<gene>
    <name evidence="2" type="ORF">AB433_05300</name>
</gene>
<dbReference type="OrthoDB" id="9807574at2"/>
<keyword evidence="3" id="KW-1185">Reference proteome</keyword>
<dbReference type="STRING" id="1348774.AB433_05300"/>
<dbReference type="AlphaFoldDB" id="A0A0G3XEE5"/>
<dbReference type="PANTHER" id="PTHR36920:SF1">
    <property type="entry name" value="OUTER MEMBRANE PROTEIN W"/>
    <property type="match status" value="1"/>
</dbReference>
<reference evidence="2 3" key="1">
    <citation type="submission" date="2015-06" db="EMBL/GenBank/DDBJ databases">
        <authorList>
            <person name="Zeng Y."/>
            <person name="Huang Y."/>
        </authorList>
    </citation>
    <scope>NUCLEOTIDE SEQUENCE [LARGE SCALE GENOMIC DNA]</scope>
    <source>
        <strain evidence="2 3">PQ-2</strain>
    </source>
</reference>
<dbReference type="PANTHER" id="PTHR36920">
    <property type="match status" value="1"/>
</dbReference>
<proteinExistence type="inferred from homology"/>
<dbReference type="Pfam" id="PF03922">
    <property type="entry name" value="OmpW"/>
    <property type="match status" value="1"/>
</dbReference>